<dbReference type="PANTHER" id="PTHR31746:SF2">
    <property type="entry name" value="TRANSMEMBRANE PROTEIN 229A"/>
    <property type="match status" value="1"/>
</dbReference>
<keyword evidence="4 5" id="KW-0472">Membrane</keyword>
<dbReference type="EMBL" id="DWWT01000034">
    <property type="protein sequence ID" value="HJC06080.1"/>
    <property type="molecule type" value="Genomic_DNA"/>
</dbReference>
<organism evidence="6 7">
    <name type="scientific">Candidatus Enterocloster excrementipullorum</name>
    <dbReference type="NCBI Taxonomy" id="2838559"/>
    <lineage>
        <taxon>Bacteria</taxon>
        <taxon>Bacillati</taxon>
        <taxon>Bacillota</taxon>
        <taxon>Clostridia</taxon>
        <taxon>Lachnospirales</taxon>
        <taxon>Lachnospiraceae</taxon>
        <taxon>Enterocloster</taxon>
    </lineage>
</organism>
<comment type="caution">
    <text evidence="6">The sequence shown here is derived from an EMBL/GenBank/DDBJ whole genome shotgun (WGS) entry which is preliminary data.</text>
</comment>
<dbReference type="GO" id="GO:0016020">
    <property type="term" value="C:membrane"/>
    <property type="evidence" value="ECO:0007669"/>
    <property type="project" value="UniProtKB-SubCell"/>
</dbReference>
<reference evidence="6" key="2">
    <citation type="submission" date="2021-04" db="EMBL/GenBank/DDBJ databases">
        <authorList>
            <person name="Gilroy R."/>
        </authorList>
    </citation>
    <scope>NUCLEOTIDE SEQUENCE</scope>
    <source>
        <strain evidence="6">CHK180-15479</strain>
    </source>
</reference>
<feature type="transmembrane region" description="Helical" evidence="5">
    <location>
        <begin position="54"/>
        <end position="73"/>
    </location>
</feature>
<keyword evidence="2 5" id="KW-0812">Transmembrane</keyword>
<evidence type="ECO:0000256" key="4">
    <source>
        <dbReference type="ARBA" id="ARBA00023136"/>
    </source>
</evidence>
<accession>A0A9D2SH77</accession>
<reference evidence="6" key="1">
    <citation type="journal article" date="2021" name="PeerJ">
        <title>Extensive microbial diversity within the chicken gut microbiome revealed by metagenomics and culture.</title>
        <authorList>
            <person name="Gilroy R."/>
            <person name="Ravi A."/>
            <person name="Getino M."/>
            <person name="Pursley I."/>
            <person name="Horton D.L."/>
            <person name="Alikhan N.F."/>
            <person name="Baker D."/>
            <person name="Gharbi K."/>
            <person name="Hall N."/>
            <person name="Watson M."/>
            <person name="Adriaenssens E.M."/>
            <person name="Foster-Nyarko E."/>
            <person name="Jarju S."/>
            <person name="Secka A."/>
            <person name="Antonio M."/>
            <person name="Oren A."/>
            <person name="Chaudhuri R.R."/>
            <person name="La Ragione R."/>
            <person name="Hildebrand F."/>
            <person name="Pallen M.J."/>
        </authorList>
    </citation>
    <scope>NUCLEOTIDE SEQUENCE</scope>
    <source>
        <strain evidence="6">CHK180-15479</strain>
    </source>
</reference>
<evidence type="ECO:0000313" key="6">
    <source>
        <dbReference type="EMBL" id="HJC06080.1"/>
    </source>
</evidence>
<evidence type="ECO:0000256" key="3">
    <source>
        <dbReference type="ARBA" id="ARBA00022989"/>
    </source>
</evidence>
<evidence type="ECO:0000256" key="2">
    <source>
        <dbReference type="ARBA" id="ARBA00022692"/>
    </source>
</evidence>
<dbReference type="Proteomes" id="UP000823910">
    <property type="component" value="Unassembled WGS sequence"/>
</dbReference>
<dbReference type="AlphaFoldDB" id="A0A9D2SH77"/>
<dbReference type="InterPro" id="IPR010540">
    <property type="entry name" value="CmpB_TMEM229"/>
</dbReference>
<protein>
    <submittedName>
        <fullName evidence="6">Uncharacterized protein</fullName>
    </submittedName>
</protein>
<gene>
    <name evidence="6" type="ORF">H9704_07985</name>
</gene>
<sequence>MMRERITIHEGKRWQRFLADFGKCGVTGWCLEVMFTSVDSILAGDFRLMGHTSLLMFPIYGLGAFAAPVSAFLDEWLSGIPGLLRAGRERVPALGRILRHGLIYMVLIFTVEYITGTWLKSLGICPWDYSMWPDHVSGVIRLRFAPLWFGTGLLFEQITTGNIWKRSG</sequence>
<dbReference type="PANTHER" id="PTHR31746">
    <property type="entry name" value="TRANSMEMBRANE PROTEIN 229 FAMILY MEMBER"/>
    <property type="match status" value="1"/>
</dbReference>
<evidence type="ECO:0000256" key="5">
    <source>
        <dbReference type="SAM" id="Phobius"/>
    </source>
</evidence>
<feature type="transmembrane region" description="Helical" evidence="5">
    <location>
        <begin position="93"/>
        <end position="114"/>
    </location>
</feature>
<name>A0A9D2SH77_9FIRM</name>
<dbReference type="Pfam" id="PF06541">
    <property type="entry name" value="ABC_trans_CmpB"/>
    <property type="match status" value="1"/>
</dbReference>
<comment type="subcellular location">
    <subcellularLocation>
        <location evidence="1">Membrane</location>
        <topology evidence="1">Multi-pass membrane protein</topology>
    </subcellularLocation>
</comment>
<keyword evidence="3 5" id="KW-1133">Transmembrane helix</keyword>
<evidence type="ECO:0000313" key="7">
    <source>
        <dbReference type="Proteomes" id="UP000823910"/>
    </source>
</evidence>
<evidence type="ECO:0000256" key="1">
    <source>
        <dbReference type="ARBA" id="ARBA00004141"/>
    </source>
</evidence>
<proteinExistence type="predicted"/>